<name>A0A5D4KJW9_9BACI</name>
<evidence type="ECO:0000313" key="2">
    <source>
        <dbReference type="Proteomes" id="UP000323317"/>
    </source>
</evidence>
<accession>A0A5D4KJW9</accession>
<evidence type="ECO:0008006" key="3">
    <source>
        <dbReference type="Google" id="ProtNLM"/>
    </source>
</evidence>
<sequence length="609" mass="67657">MLERSIQSATFQRLNKSPYPSKLTDGQVLYAKVNKLLPEGMAEVNYKGQKTIAKLEAPLIAGNHYFFQAEIADEGILKLRVISSLQSKGKGSFSDVVEKFMSDLQLPKGGNIKELVALMVRNSMPFTKGELLRMGEILTDTPDKQEGIQTLLRLKDANLTITRPLYFSYLYGRNMEPVTDLLDRLETGLQKSTSLSMGNKGILKILGEVKESETNHLFQKVVNYASGLAVDNAGEPSRRASAQNLLQLMGIEPSESSLGEIRSFIGNNGTALMKDKMTVLAELLAKVEISAEKAHLLLKDVQSALRIMESGEASSQEVLKWGAELIRRAESLLSHPETIPQLTKTDKFNLMYGIHSRKEQQALTSFSRMMGSLSDIRGPEQQALRLLQEMVDFDEGNAAKVHKENLPDIIKDLISKLGLNQEAKLAGGAPVDRSMHDSLKSSLIALLKELPHGEMRESAERLLYKLNGHAALSGESGPLQHVVYQLPLSWMNQRTDLTMQWTGRKTESGKIDSEYCRVLFYLELESIKEVIVDMTVQNRVIALNIYNDTPRLKELSAPFSMNMKEGLEKLGYKLSSVHFKDAGTAAVPAKEKYRGLAGEVPYAGVDLKV</sequence>
<dbReference type="AlphaFoldDB" id="A0A5D4KJW9"/>
<organism evidence="1 2">
    <name type="scientific">Rossellomorea vietnamensis</name>
    <dbReference type="NCBI Taxonomy" id="218284"/>
    <lineage>
        <taxon>Bacteria</taxon>
        <taxon>Bacillati</taxon>
        <taxon>Bacillota</taxon>
        <taxon>Bacilli</taxon>
        <taxon>Bacillales</taxon>
        <taxon>Bacillaceae</taxon>
        <taxon>Rossellomorea</taxon>
    </lineage>
</organism>
<reference evidence="1 2" key="1">
    <citation type="submission" date="2019-08" db="EMBL/GenBank/DDBJ databases">
        <title>Bacillus genomes from the desert of Cuatro Cienegas, Coahuila.</title>
        <authorList>
            <person name="Olmedo-Alvarez G."/>
        </authorList>
    </citation>
    <scope>NUCLEOTIDE SEQUENCE [LARGE SCALE GENOMIC DNA]</scope>
    <source>
        <strain evidence="1 2">CH40_1T</strain>
    </source>
</reference>
<gene>
    <name evidence="1" type="ORF">FZC79_01625</name>
</gene>
<dbReference type="RefSeq" id="WP_148945150.1">
    <property type="nucleotide sequence ID" value="NZ_VTEH01000001.1"/>
</dbReference>
<dbReference type="EMBL" id="VTEH01000001">
    <property type="protein sequence ID" value="TYR77542.1"/>
    <property type="molecule type" value="Genomic_DNA"/>
</dbReference>
<comment type="caution">
    <text evidence="1">The sequence shown here is derived from an EMBL/GenBank/DDBJ whole genome shotgun (WGS) entry which is preliminary data.</text>
</comment>
<evidence type="ECO:0000313" key="1">
    <source>
        <dbReference type="EMBL" id="TYR77542.1"/>
    </source>
</evidence>
<proteinExistence type="predicted"/>
<dbReference type="Proteomes" id="UP000323317">
    <property type="component" value="Unassembled WGS sequence"/>
</dbReference>
<protein>
    <recommendedName>
        <fullName evidence="3">Flagellar hook-length control protein-like C-terminal domain-containing protein</fullName>
    </recommendedName>
</protein>